<keyword evidence="1" id="KW-0472">Membrane</keyword>
<dbReference type="EMBL" id="LCKX01000016">
    <property type="protein sequence ID" value="KKU07046.1"/>
    <property type="molecule type" value="Genomic_DNA"/>
</dbReference>
<evidence type="ECO:0000313" key="2">
    <source>
        <dbReference type="EMBL" id="KKU07046.1"/>
    </source>
</evidence>
<evidence type="ECO:0000256" key="1">
    <source>
        <dbReference type="SAM" id="Phobius"/>
    </source>
</evidence>
<protein>
    <recommendedName>
        <fullName evidence="4">DUF304 domain-containing protein</fullName>
    </recommendedName>
</protein>
<gene>
    <name evidence="2" type="ORF">UX10_C0016G0001</name>
</gene>
<proteinExistence type="predicted"/>
<keyword evidence="1" id="KW-1133">Transmembrane helix</keyword>
<reference evidence="2 3" key="1">
    <citation type="journal article" date="2015" name="Nature">
        <title>rRNA introns, odd ribosomes, and small enigmatic genomes across a large radiation of phyla.</title>
        <authorList>
            <person name="Brown C.T."/>
            <person name="Hug L.A."/>
            <person name="Thomas B.C."/>
            <person name="Sharon I."/>
            <person name="Castelle C.J."/>
            <person name="Singh A."/>
            <person name="Wilkins M.J."/>
            <person name="Williams K.H."/>
            <person name="Banfield J.F."/>
        </authorList>
    </citation>
    <scope>NUCLEOTIDE SEQUENCE [LARGE SCALE GENOMIC DNA]</scope>
</reference>
<sequence>MNYSTIIRQKSYEHIIYVLRQSPWMLAPRVIVLIILMAVGYGVFFLLKLVTPDVFFHPLWGVLLLLLGSIYALTVWLFFYTSLINYFLDLWIITNDRIVSIDQRGLF</sequence>
<organism evidence="2 3">
    <name type="scientific">Candidatus Magasanikbacteria bacterium GW2011_GWA2_45_39</name>
    <dbReference type="NCBI Taxonomy" id="1619041"/>
    <lineage>
        <taxon>Bacteria</taxon>
        <taxon>Candidatus Magasanikiibacteriota</taxon>
    </lineage>
</organism>
<evidence type="ECO:0000313" key="3">
    <source>
        <dbReference type="Proteomes" id="UP000033999"/>
    </source>
</evidence>
<evidence type="ECO:0008006" key="4">
    <source>
        <dbReference type="Google" id="ProtNLM"/>
    </source>
</evidence>
<feature type="non-terminal residue" evidence="2">
    <location>
        <position position="107"/>
    </location>
</feature>
<feature type="transmembrane region" description="Helical" evidence="1">
    <location>
        <begin position="26"/>
        <end position="47"/>
    </location>
</feature>
<comment type="caution">
    <text evidence="2">The sequence shown here is derived from an EMBL/GenBank/DDBJ whole genome shotgun (WGS) entry which is preliminary data.</text>
</comment>
<dbReference type="AlphaFoldDB" id="A0A0G1MFD4"/>
<feature type="transmembrane region" description="Helical" evidence="1">
    <location>
        <begin position="59"/>
        <end position="88"/>
    </location>
</feature>
<keyword evidence="1" id="KW-0812">Transmembrane</keyword>
<name>A0A0G1MFD4_9BACT</name>
<accession>A0A0G1MFD4</accession>
<dbReference type="Proteomes" id="UP000033999">
    <property type="component" value="Unassembled WGS sequence"/>
</dbReference>